<dbReference type="InterPro" id="IPR025559">
    <property type="entry name" value="Eis_dom"/>
</dbReference>
<dbReference type="Gene3D" id="3.40.630.30">
    <property type="match status" value="2"/>
</dbReference>
<gene>
    <name evidence="2" type="ORF">LC0644_1377</name>
</gene>
<keyword evidence="2" id="KW-0808">Transferase</keyword>
<feature type="domain" description="N-acetyltransferase" evidence="1">
    <location>
        <begin position="9"/>
        <end position="164"/>
    </location>
</feature>
<evidence type="ECO:0000259" key="1">
    <source>
        <dbReference type="PROSITE" id="PS51186"/>
    </source>
</evidence>
<dbReference type="SUPFAM" id="SSF55718">
    <property type="entry name" value="SCP-like"/>
    <property type="match status" value="1"/>
</dbReference>
<dbReference type="EMBL" id="BAYM01000088">
    <property type="protein sequence ID" value="GAN36788.1"/>
    <property type="molecule type" value="Genomic_DNA"/>
</dbReference>
<dbReference type="InterPro" id="IPR051554">
    <property type="entry name" value="Acetyltransferase_Eis"/>
</dbReference>
<reference evidence="3" key="1">
    <citation type="submission" date="2014-05" db="EMBL/GenBank/DDBJ databases">
        <title>Whole genome sequencing of Lactobacillus casei NRIC0644.</title>
        <authorList>
            <person name="Atarashi H."/>
            <person name="Yoshida Y."/>
            <person name="Fujimura S."/>
            <person name="Tanaka N."/>
            <person name="Shiwa Y."/>
            <person name="Yoshikawa H."/>
            <person name="Okada S."/>
            <person name="Nakagawa J."/>
        </authorList>
    </citation>
    <scope>NUCLEOTIDE SEQUENCE [LARGE SCALE GENOMIC DNA]</scope>
    <source>
        <strain evidence="3">NRIC0644</strain>
    </source>
</reference>
<dbReference type="Pfam" id="PF17668">
    <property type="entry name" value="Acetyltransf_17"/>
    <property type="match status" value="1"/>
</dbReference>
<sequence>MEDNIRKSLVIKPVTPQDLEQFNDLLTYVFQVTQKDLEQSGYEEGELERAKRPVLEKSDVLGWFHKDELVSSLAIYPCTVNIHGTLYKMAGLTGVGTYPEYAGHGLMHDLVRLGLQHMRDHKQWISYLYPYSIPFYRKKGWEIMSDHLTFDVKDTQLPKQVNVPGHVERLEIDDPDVIETYNRFAMKNHGAMIRNQLNWDEYWRWENEEERTAGVYYDANDEPQGYVLYWIADEVFHVKEMIYTNQEARVGLWNFISAHFSMVTHVKGNIYKNEPLHFLLDDGDIYQTIKPYFMARIVDVKAFLKQYPFAAETPESFHFVVTDPLAPWNNGTFGVYWDEKNQVQITDRPVGEEIKTDIQTLTTMLMSYRRPSYLAQIERLFASKHAIKLLENAIPMEEPYFSDYF</sequence>
<dbReference type="Gene3D" id="3.30.1050.10">
    <property type="entry name" value="SCP2 sterol-binding domain"/>
    <property type="match status" value="1"/>
</dbReference>
<dbReference type="Pfam" id="PF13530">
    <property type="entry name" value="SCP2_2"/>
    <property type="match status" value="1"/>
</dbReference>
<dbReference type="Proteomes" id="UP000032552">
    <property type="component" value="Unassembled WGS sequence"/>
</dbReference>
<evidence type="ECO:0000313" key="2">
    <source>
        <dbReference type="EMBL" id="GAN36788.1"/>
    </source>
</evidence>
<dbReference type="RefSeq" id="WP_003565208.1">
    <property type="nucleotide sequence ID" value="NZ_BAYM01000088.1"/>
</dbReference>
<dbReference type="GO" id="GO:0034069">
    <property type="term" value="F:aminoglycoside N-acetyltransferase activity"/>
    <property type="evidence" value="ECO:0007669"/>
    <property type="project" value="TreeGrafter"/>
</dbReference>
<dbReference type="InterPro" id="IPR041380">
    <property type="entry name" value="Acetyltransf_17"/>
</dbReference>
<dbReference type="InterPro" id="IPR000182">
    <property type="entry name" value="GNAT_dom"/>
</dbReference>
<name>A0A0C9QDS6_LACPA</name>
<dbReference type="GeneID" id="57089974"/>
<proteinExistence type="predicted"/>
<dbReference type="GO" id="GO:0030649">
    <property type="term" value="P:aminoglycoside antibiotic catabolic process"/>
    <property type="evidence" value="ECO:0007669"/>
    <property type="project" value="TreeGrafter"/>
</dbReference>
<evidence type="ECO:0000313" key="3">
    <source>
        <dbReference type="Proteomes" id="UP000032552"/>
    </source>
</evidence>
<dbReference type="PANTHER" id="PTHR37817:SF1">
    <property type="entry name" value="N-ACETYLTRANSFERASE EIS"/>
    <property type="match status" value="1"/>
</dbReference>
<dbReference type="PANTHER" id="PTHR37817">
    <property type="entry name" value="N-ACETYLTRANSFERASE EIS"/>
    <property type="match status" value="1"/>
</dbReference>
<protein>
    <submittedName>
        <fullName evidence="2">Acetyltransferase</fullName>
    </submittedName>
</protein>
<dbReference type="InterPro" id="IPR016181">
    <property type="entry name" value="Acyl_CoA_acyltransferase"/>
</dbReference>
<dbReference type="PROSITE" id="PS51186">
    <property type="entry name" value="GNAT"/>
    <property type="match status" value="1"/>
</dbReference>
<dbReference type="SUPFAM" id="SSF55729">
    <property type="entry name" value="Acyl-CoA N-acyltransferases (Nat)"/>
    <property type="match status" value="1"/>
</dbReference>
<accession>A0A0C9QDS6</accession>
<organism evidence="2 3">
    <name type="scientific">Lacticaseibacillus paracasei NRIC 0644</name>
    <dbReference type="NCBI Taxonomy" id="1435038"/>
    <lineage>
        <taxon>Bacteria</taxon>
        <taxon>Bacillati</taxon>
        <taxon>Bacillota</taxon>
        <taxon>Bacilli</taxon>
        <taxon>Lactobacillales</taxon>
        <taxon>Lactobacillaceae</taxon>
        <taxon>Lacticaseibacillus</taxon>
    </lineage>
</organism>
<dbReference type="AlphaFoldDB" id="A0A0C9QDS6"/>
<dbReference type="InterPro" id="IPR036527">
    <property type="entry name" value="SCP2_sterol-bd_dom_sf"/>
</dbReference>
<dbReference type="Pfam" id="PF13527">
    <property type="entry name" value="Acetyltransf_9"/>
    <property type="match status" value="1"/>
</dbReference>
<comment type="caution">
    <text evidence="2">The sequence shown here is derived from an EMBL/GenBank/DDBJ whole genome shotgun (WGS) entry which is preliminary data.</text>
</comment>